<keyword evidence="2" id="KW-0862">Zinc</keyword>
<dbReference type="KEGG" id="jre:118348441"/>
<dbReference type="GO" id="GO:0006355">
    <property type="term" value="P:regulation of DNA-templated transcription"/>
    <property type="evidence" value="ECO:0007669"/>
    <property type="project" value="UniProtKB-UniRule"/>
</dbReference>
<feature type="domain" description="SWIM-type" evidence="4">
    <location>
        <begin position="35"/>
        <end position="73"/>
    </location>
</feature>
<dbReference type="AlphaFoldDB" id="A0A6P9EPZ5"/>
<comment type="function">
    <text evidence="2">Putative transcription activator involved in regulating light control of development.</text>
</comment>
<dbReference type="Proteomes" id="UP000235220">
    <property type="component" value="Chromosome 5"/>
</dbReference>
<dbReference type="GO" id="GO:0005634">
    <property type="term" value="C:nucleus"/>
    <property type="evidence" value="ECO:0007669"/>
    <property type="project" value="UniProtKB-SubCell"/>
</dbReference>
<proteinExistence type="inferred from homology"/>
<evidence type="ECO:0000256" key="1">
    <source>
        <dbReference type="PROSITE-ProRule" id="PRU00325"/>
    </source>
</evidence>
<gene>
    <name evidence="6" type="primary">LOC118348441</name>
</gene>
<keyword evidence="5" id="KW-1185">Reference proteome</keyword>
<dbReference type="RefSeq" id="XP_035545958.1">
    <property type="nucleotide sequence ID" value="XM_035690065.1"/>
</dbReference>
<dbReference type="InParanoid" id="A0A6P9EPZ5"/>
<dbReference type="GO" id="GO:0008270">
    <property type="term" value="F:zinc ion binding"/>
    <property type="evidence" value="ECO:0007669"/>
    <property type="project" value="UniProtKB-UniRule"/>
</dbReference>
<dbReference type="OrthoDB" id="1572185at2759"/>
<sequence length="199" mass="22813">MGMICCNCSLIKNEGAISTYEVSDTVQIENFTKDVKVCVYFNIEEFELKCTCALFETRGILCRHTFSVFRAQCGDTSLPSKYILDRWRKDLACNYTLIKSSYDNLRANPDTQRHDHLMSLFSEVAKLISRNEERYSNMVDHLLDVKDQCSDLMCEPRPSEQIVPTNRSAKKGKKVLSPNVVRGKGRPPTRWKVSTLKSL</sequence>
<dbReference type="GeneID" id="118348441"/>
<dbReference type="InterPro" id="IPR007527">
    <property type="entry name" value="Znf_SWIM"/>
</dbReference>
<evidence type="ECO:0000256" key="3">
    <source>
        <dbReference type="SAM" id="MobiDB-lite"/>
    </source>
</evidence>
<feature type="region of interest" description="Disordered" evidence="3">
    <location>
        <begin position="163"/>
        <end position="199"/>
    </location>
</feature>
<comment type="subcellular location">
    <subcellularLocation>
        <location evidence="2">Nucleus</location>
    </subcellularLocation>
</comment>
<dbReference type="PANTHER" id="PTHR31669">
    <property type="entry name" value="PROTEIN FAR1-RELATED SEQUENCE 10-RELATED"/>
    <property type="match status" value="1"/>
</dbReference>
<comment type="similarity">
    <text evidence="2">Belongs to the FHY3/FAR1 family.</text>
</comment>
<dbReference type="InterPro" id="IPR031052">
    <property type="entry name" value="FHY3/FAR1"/>
</dbReference>
<keyword evidence="2" id="KW-0539">Nucleus</keyword>
<evidence type="ECO:0000259" key="4">
    <source>
        <dbReference type="PROSITE" id="PS50966"/>
    </source>
</evidence>
<accession>A0A6P9EPZ5</accession>
<organism evidence="5 6">
    <name type="scientific">Juglans regia</name>
    <name type="common">English walnut</name>
    <dbReference type="NCBI Taxonomy" id="51240"/>
    <lineage>
        <taxon>Eukaryota</taxon>
        <taxon>Viridiplantae</taxon>
        <taxon>Streptophyta</taxon>
        <taxon>Embryophyta</taxon>
        <taxon>Tracheophyta</taxon>
        <taxon>Spermatophyta</taxon>
        <taxon>Magnoliopsida</taxon>
        <taxon>eudicotyledons</taxon>
        <taxon>Gunneridae</taxon>
        <taxon>Pentapetalae</taxon>
        <taxon>rosids</taxon>
        <taxon>fabids</taxon>
        <taxon>Fagales</taxon>
        <taxon>Juglandaceae</taxon>
        <taxon>Juglans</taxon>
    </lineage>
</organism>
<protein>
    <recommendedName>
        <fullName evidence="2">Protein FAR1-RELATED SEQUENCE</fullName>
    </recommendedName>
</protein>
<evidence type="ECO:0000313" key="5">
    <source>
        <dbReference type="Proteomes" id="UP000235220"/>
    </source>
</evidence>
<evidence type="ECO:0000313" key="6">
    <source>
        <dbReference type="RefSeq" id="XP_035545958.1"/>
    </source>
</evidence>
<name>A0A6P9EPZ5_JUGRE</name>
<keyword evidence="2" id="KW-0479">Metal-binding</keyword>
<dbReference type="PROSITE" id="PS50966">
    <property type="entry name" value="ZF_SWIM"/>
    <property type="match status" value="1"/>
</dbReference>
<dbReference type="PANTHER" id="PTHR31669:SF251">
    <property type="entry name" value="PROTEIN FAR1-RELATED SEQUENCE"/>
    <property type="match status" value="1"/>
</dbReference>
<keyword evidence="1 2" id="KW-0863">Zinc-finger</keyword>
<evidence type="ECO:0000256" key="2">
    <source>
        <dbReference type="RuleBase" id="RU367018"/>
    </source>
</evidence>
<reference evidence="6" key="1">
    <citation type="submission" date="2025-08" db="UniProtKB">
        <authorList>
            <consortium name="RefSeq"/>
        </authorList>
    </citation>
    <scope>IDENTIFICATION</scope>
    <source>
        <tissue evidence="6">Leaves</tissue>
    </source>
</reference>